<sequence length="337" mass="36688">MNSFVKRACRLLALVCCLSACNTLDPEFNASVFPGRIQFLANRQYPEGVAYSPALDKFLISSITQGKVGTVDQNGRYIDISPIADDAMLISAIGIKVREGKLYVCNGDLGVSTKSKPETTGKTAGLFVYDLATGQNIKRVDLTQWFPNSAHFANDVAFDPSGNAYVTDSFSPVIYKVPADSTQPSILVNSPLFTGSQGFNLNGIVYHPDKFLIVAKSNEGSLYRVDLNKPTLPQQITGPTLLNADGMVLYNNELYIVNNRNRVSRVRSSDGWNTFTVVETDTSGYDQATTSAEVNGKIFTLNARIGEVNAAVAAKNPNQLQANEYSIQQFKPREGGN</sequence>
<evidence type="ECO:0000313" key="2">
    <source>
        <dbReference type="EMBL" id="QIP13301.1"/>
    </source>
</evidence>
<gene>
    <name evidence="2" type="ORF">G8759_12015</name>
</gene>
<dbReference type="Proteomes" id="UP000501802">
    <property type="component" value="Chromosome"/>
</dbReference>
<reference evidence="2 3" key="1">
    <citation type="submission" date="2020-03" db="EMBL/GenBank/DDBJ databases">
        <authorList>
            <person name="Kim M.K."/>
        </authorList>
    </citation>
    <scope>NUCLEOTIDE SEQUENCE [LARGE SCALE GENOMIC DNA]</scope>
    <source>
        <strain evidence="2 3">BT328</strain>
    </source>
</reference>
<evidence type="ECO:0000313" key="3">
    <source>
        <dbReference type="Proteomes" id="UP000501802"/>
    </source>
</evidence>
<dbReference type="KEGG" id="spib:G8759_12015"/>
<dbReference type="AlphaFoldDB" id="A0A6G9ALF2"/>
<keyword evidence="3" id="KW-1185">Reference proteome</keyword>
<protein>
    <submittedName>
        <fullName evidence="2">SMP-30/gluconolactonase/LRE family protein</fullName>
    </submittedName>
</protein>
<feature type="chain" id="PRO_5026279122" evidence="1">
    <location>
        <begin position="21"/>
        <end position="337"/>
    </location>
</feature>
<dbReference type="SUPFAM" id="SSF63829">
    <property type="entry name" value="Calcium-dependent phosphotriesterase"/>
    <property type="match status" value="1"/>
</dbReference>
<dbReference type="EMBL" id="CP050063">
    <property type="protein sequence ID" value="QIP13301.1"/>
    <property type="molecule type" value="Genomic_DNA"/>
</dbReference>
<name>A0A6G9ALF2_9BACT</name>
<accession>A0A6G9ALF2</accession>
<feature type="signal peptide" evidence="1">
    <location>
        <begin position="1"/>
        <end position="20"/>
    </location>
</feature>
<dbReference type="PANTHER" id="PTHR31460">
    <property type="match status" value="1"/>
</dbReference>
<organism evidence="2 3">
    <name type="scientific">Spirosoma aureum</name>
    <dbReference type="NCBI Taxonomy" id="2692134"/>
    <lineage>
        <taxon>Bacteria</taxon>
        <taxon>Pseudomonadati</taxon>
        <taxon>Bacteroidota</taxon>
        <taxon>Cytophagia</taxon>
        <taxon>Cytophagales</taxon>
        <taxon>Cytophagaceae</taxon>
        <taxon>Spirosoma</taxon>
    </lineage>
</organism>
<proteinExistence type="predicted"/>
<dbReference type="PANTHER" id="PTHR31460:SF3">
    <property type="entry name" value="MESOCENTIN"/>
    <property type="match status" value="1"/>
</dbReference>
<dbReference type="InterPro" id="IPR011042">
    <property type="entry name" value="6-blade_b-propeller_TolB-like"/>
</dbReference>
<dbReference type="RefSeq" id="WP_167208237.1">
    <property type="nucleotide sequence ID" value="NZ_CP050063.1"/>
</dbReference>
<dbReference type="InterPro" id="IPR053224">
    <property type="entry name" value="Sensory_adhesion_molecule"/>
</dbReference>
<keyword evidence="1" id="KW-0732">Signal</keyword>
<evidence type="ECO:0000256" key="1">
    <source>
        <dbReference type="SAM" id="SignalP"/>
    </source>
</evidence>
<dbReference type="Gene3D" id="2.120.10.30">
    <property type="entry name" value="TolB, C-terminal domain"/>
    <property type="match status" value="1"/>
</dbReference>